<dbReference type="RefSeq" id="WP_155610566.1">
    <property type="nucleotide sequence ID" value="NZ_WNZW01000002.1"/>
</dbReference>
<keyword evidence="3" id="KW-1003">Cell membrane</keyword>
<evidence type="ECO:0000256" key="3">
    <source>
        <dbReference type="ARBA" id="ARBA00022475"/>
    </source>
</evidence>
<dbReference type="Pfam" id="PF00893">
    <property type="entry name" value="Multi_Drug_Res"/>
    <property type="match status" value="1"/>
</dbReference>
<dbReference type="InterPro" id="IPR037185">
    <property type="entry name" value="EmrE-like"/>
</dbReference>
<comment type="caution">
    <text evidence="9">The sequence shown here is derived from an EMBL/GenBank/DDBJ whole genome shotgun (WGS) entry which is preliminary data.</text>
</comment>
<reference evidence="9 10" key="1">
    <citation type="submission" date="2019-11" db="EMBL/GenBank/DDBJ databases">
        <title>Draft genome sequences of five Paenibacillus species of dairy origin.</title>
        <authorList>
            <person name="Olajide A.M."/>
            <person name="Chen S."/>
            <person name="Lapointe G."/>
        </authorList>
    </citation>
    <scope>NUCLEOTIDE SEQUENCE [LARGE SCALE GENOMIC DNA]</scope>
    <source>
        <strain evidence="9 10">12CR55</strain>
    </source>
</reference>
<sequence>MKAADGIGWLFLALAIALELSGTVSMKMSEGFTRLWPSVAMFASYGAAFTFLNYALRYMDMSIAYATWSGIGIVLITLAGVRLFGERLPLSSIMWMAIIVIGVIGLNMSSKAH</sequence>
<evidence type="ECO:0000313" key="9">
    <source>
        <dbReference type="EMBL" id="MUG45208.1"/>
    </source>
</evidence>
<evidence type="ECO:0000256" key="1">
    <source>
        <dbReference type="ARBA" id="ARBA00004651"/>
    </source>
</evidence>
<dbReference type="EMBL" id="WNZW01000002">
    <property type="protein sequence ID" value="MUG45208.1"/>
    <property type="molecule type" value="Genomic_DNA"/>
</dbReference>
<evidence type="ECO:0000256" key="5">
    <source>
        <dbReference type="ARBA" id="ARBA00022989"/>
    </source>
</evidence>
<dbReference type="Gene3D" id="1.10.3730.20">
    <property type="match status" value="1"/>
</dbReference>
<dbReference type="PANTHER" id="PTHR30561:SF1">
    <property type="entry name" value="MULTIDRUG TRANSPORTER EMRE"/>
    <property type="match status" value="1"/>
</dbReference>
<dbReference type="FunFam" id="1.10.3730.20:FF:000001">
    <property type="entry name" value="Quaternary ammonium compound resistance transporter SugE"/>
    <property type="match status" value="1"/>
</dbReference>
<evidence type="ECO:0000313" key="10">
    <source>
        <dbReference type="Proteomes" id="UP000447876"/>
    </source>
</evidence>
<feature type="transmembrane region" description="Helical" evidence="8">
    <location>
        <begin position="90"/>
        <end position="108"/>
    </location>
</feature>
<feature type="transmembrane region" description="Helical" evidence="8">
    <location>
        <begin position="36"/>
        <end position="56"/>
    </location>
</feature>
<evidence type="ECO:0000256" key="4">
    <source>
        <dbReference type="ARBA" id="ARBA00022692"/>
    </source>
</evidence>
<proteinExistence type="inferred from homology"/>
<dbReference type="InterPro" id="IPR045324">
    <property type="entry name" value="Small_multidrug_res"/>
</dbReference>
<evidence type="ECO:0000256" key="7">
    <source>
        <dbReference type="RuleBase" id="RU003942"/>
    </source>
</evidence>
<dbReference type="SUPFAM" id="SSF103481">
    <property type="entry name" value="Multidrug resistance efflux transporter EmrE"/>
    <property type="match status" value="1"/>
</dbReference>
<organism evidence="9 10">
    <name type="scientific">Paenibacillus woosongensis</name>
    <dbReference type="NCBI Taxonomy" id="307580"/>
    <lineage>
        <taxon>Bacteria</taxon>
        <taxon>Bacillati</taxon>
        <taxon>Bacillota</taxon>
        <taxon>Bacilli</taxon>
        <taxon>Bacillales</taxon>
        <taxon>Paenibacillaceae</taxon>
        <taxon>Paenibacillus</taxon>
    </lineage>
</organism>
<keyword evidence="5 8" id="KW-1133">Transmembrane helix</keyword>
<dbReference type="Proteomes" id="UP000447876">
    <property type="component" value="Unassembled WGS sequence"/>
</dbReference>
<dbReference type="AlphaFoldDB" id="A0A7X3CM32"/>
<keyword evidence="6 8" id="KW-0472">Membrane</keyword>
<keyword evidence="4 7" id="KW-0812">Transmembrane</keyword>
<dbReference type="GO" id="GO:0005886">
    <property type="term" value="C:plasma membrane"/>
    <property type="evidence" value="ECO:0007669"/>
    <property type="project" value="UniProtKB-SubCell"/>
</dbReference>
<keyword evidence="2" id="KW-0813">Transport</keyword>
<evidence type="ECO:0000256" key="2">
    <source>
        <dbReference type="ARBA" id="ARBA00022448"/>
    </source>
</evidence>
<dbReference type="InterPro" id="IPR000390">
    <property type="entry name" value="Small_drug/metabolite_transptr"/>
</dbReference>
<accession>A0A7X3CM32</accession>
<evidence type="ECO:0000256" key="6">
    <source>
        <dbReference type="ARBA" id="ARBA00023136"/>
    </source>
</evidence>
<dbReference type="GO" id="GO:0022857">
    <property type="term" value="F:transmembrane transporter activity"/>
    <property type="evidence" value="ECO:0007669"/>
    <property type="project" value="InterPro"/>
</dbReference>
<dbReference type="OrthoDB" id="21828at2"/>
<gene>
    <name evidence="9" type="ORF">GNP95_09380</name>
</gene>
<comment type="similarity">
    <text evidence="7">Belongs to the drug/metabolite transporter (DMT) superfamily. Small multidrug resistance (SMR) (TC 2.A.7.1) family.</text>
</comment>
<feature type="transmembrane region" description="Helical" evidence="8">
    <location>
        <begin position="63"/>
        <end position="84"/>
    </location>
</feature>
<dbReference type="PANTHER" id="PTHR30561">
    <property type="entry name" value="SMR FAMILY PROTON-DEPENDENT DRUG EFFLUX TRANSPORTER SUGE"/>
    <property type="match status" value="1"/>
</dbReference>
<name>A0A7X3CM32_9BACL</name>
<evidence type="ECO:0000256" key="8">
    <source>
        <dbReference type="SAM" id="Phobius"/>
    </source>
</evidence>
<comment type="subcellular location">
    <subcellularLocation>
        <location evidence="1 7">Cell membrane</location>
        <topology evidence="1 7">Multi-pass membrane protein</topology>
    </subcellularLocation>
</comment>
<protein>
    <submittedName>
        <fullName evidence="9">QacE family quaternary ammonium compound efflux SMR transporter</fullName>
    </submittedName>
</protein>